<name>A0AAW7QBG2_9BACT</name>
<accession>A0AAW7QBG2</accession>
<sequence>MTKKEVTFHINNMAYTLNIDEEVKDVLTKYLDLNNNNDTKDLLKAYLELTYEYRQFQKEVEDITNKLIGL</sequence>
<comment type="caution">
    <text evidence="1">The sequence shown here is derived from an EMBL/GenBank/DDBJ whole genome shotgun (WGS) entry which is preliminary data.</text>
</comment>
<gene>
    <name evidence="1" type="ORF">PJV93_05030</name>
</gene>
<organism evidence="1 2">
    <name type="scientific">Aliarcobacter butzleri</name>
    <dbReference type="NCBI Taxonomy" id="28197"/>
    <lineage>
        <taxon>Bacteria</taxon>
        <taxon>Pseudomonadati</taxon>
        <taxon>Campylobacterota</taxon>
        <taxon>Epsilonproteobacteria</taxon>
        <taxon>Campylobacterales</taxon>
        <taxon>Arcobacteraceae</taxon>
        <taxon>Aliarcobacter</taxon>
    </lineage>
</organism>
<dbReference type="EMBL" id="JAQJJG010000004">
    <property type="protein sequence ID" value="MDN5123268.1"/>
    <property type="molecule type" value="Genomic_DNA"/>
</dbReference>
<protein>
    <submittedName>
        <fullName evidence="1">Uncharacterized protein</fullName>
    </submittedName>
</protein>
<dbReference type="RefSeq" id="WP_260910214.1">
    <property type="nucleotide sequence ID" value="NZ_JAODFF010000001.1"/>
</dbReference>
<reference evidence="1" key="2">
    <citation type="submission" date="2023-01" db="EMBL/GenBank/DDBJ databases">
        <authorList>
            <person name="Uljanovas D."/>
        </authorList>
    </citation>
    <scope>NUCLEOTIDE SEQUENCE</scope>
    <source>
        <strain evidence="1">S41</strain>
    </source>
</reference>
<evidence type="ECO:0000313" key="1">
    <source>
        <dbReference type="EMBL" id="MDN5123268.1"/>
    </source>
</evidence>
<reference evidence="1" key="1">
    <citation type="journal article" date="2023" name="Microorganisms">
        <title>Genomic Characterization of Arcobacter butzleri Strains Isolated from Various Sources in Lithuania.</title>
        <authorList>
            <person name="Uljanovas D."/>
            <person name="Golz G."/>
            <person name="Fleischmann S."/>
            <person name="Kudirkiene E."/>
            <person name="Kasetiene N."/>
            <person name="Grineviciene A."/>
            <person name="Tamuleviciene E."/>
            <person name="Aksomaitiene J."/>
            <person name="Alter T."/>
            <person name="Malakauskas M."/>
        </authorList>
    </citation>
    <scope>NUCLEOTIDE SEQUENCE</scope>
    <source>
        <strain evidence="1">S41</strain>
    </source>
</reference>
<dbReference type="AlphaFoldDB" id="A0AAW7QBG2"/>
<dbReference type="Proteomes" id="UP001170364">
    <property type="component" value="Unassembled WGS sequence"/>
</dbReference>
<evidence type="ECO:0000313" key="2">
    <source>
        <dbReference type="Proteomes" id="UP001170364"/>
    </source>
</evidence>
<proteinExistence type="predicted"/>